<dbReference type="AlphaFoldDB" id="A0AAV4WRW4"/>
<dbReference type="Gene3D" id="6.10.250.2930">
    <property type="match status" value="1"/>
</dbReference>
<keyword evidence="8" id="KW-1185">Reference proteome</keyword>
<evidence type="ECO:0000256" key="4">
    <source>
        <dbReference type="ARBA" id="ARBA00023137"/>
    </source>
</evidence>
<dbReference type="Proteomes" id="UP001054837">
    <property type="component" value="Unassembled WGS sequence"/>
</dbReference>
<dbReference type="GO" id="GO:0004714">
    <property type="term" value="F:transmembrane receptor protein tyrosine kinase activity"/>
    <property type="evidence" value="ECO:0007669"/>
    <property type="project" value="UniProtKB-EC"/>
</dbReference>
<dbReference type="EMBL" id="BPLQ01014999">
    <property type="protein sequence ID" value="GIY85028.1"/>
    <property type="molecule type" value="Genomic_DNA"/>
</dbReference>
<organism evidence="7 8">
    <name type="scientific">Caerostris darwini</name>
    <dbReference type="NCBI Taxonomy" id="1538125"/>
    <lineage>
        <taxon>Eukaryota</taxon>
        <taxon>Metazoa</taxon>
        <taxon>Ecdysozoa</taxon>
        <taxon>Arthropoda</taxon>
        <taxon>Chelicerata</taxon>
        <taxon>Arachnida</taxon>
        <taxon>Araneae</taxon>
        <taxon>Araneomorphae</taxon>
        <taxon>Entelegynae</taxon>
        <taxon>Araneoidea</taxon>
        <taxon>Araneidae</taxon>
        <taxon>Caerostris</taxon>
    </lineage>
</organism>
<evidence type="ECO:0000313" key="7">
    <source>
        <dbReference type="EMBL" id="GIY85028.1"/>
    </source>
</evidence>
<evidence type="ECO:0000256" key="3">
    <source>
        <dbReference type="ARBA" id="ARBA00022777"/>
    </source>
</evidence>
<keyword evidence="6" id="KW-1133">Transmembrane helix</keyword>
<protein>
    <recommendedName>
        <fullName evidence="1">receptor protein-tyrosine kinase</fullName>
        <ecNumber evidence="1">2.7.10.1</ecNumber>
    </recommendedName>
</protein>
<comment type="caution">
    <text evidence="7">The sequence shown here is derived from an EMBL/GenBank/DDBJ whole genome shotgun (WGS) entry which is preliminary data.</text>
</comment>
<keyword evidence="2" id="KW-0808">Transferase</keyword>
<name>A0AAV4WRW4_9ARAC</name>
<keyword evidence="3" id="KW-0418">Kinase</keyword>
<dbReference type="InterPro" id="IPR044912">
    <property type="entry name" value="Egfr_JX_dom"/>
</dbReference>
<keyword evidence="6" id="KW-0472">Membrane</keyword>
<proteinExistence type="predicted"/>
<feature type="region of interest" description="Disordered" evidence="5">
    <location>
        <begin position="83"/>
        <end position="102"/>
    </location>
</feature>
<accession>A0AAV4WRW4</accession>
<evidence type="ECO:0000256" key="5">
    <source>
        <dbReference type="SAM" id="MobiDB-lite"/>
    </source>
</evidence>
<evidence type="ECO:0000313" key="8">
    <source>
        <dbReference type="Proteomes" id="UP001054837"/>
    </source>
</evidence>
<keyword evidence="6" id="KW-0812">Transmembrane</keyword>
<evidence type="ECO:0000256" key="6">
    <source>
        <dbReference type="SAM" id="Phobius"/>
    </source>
</evidence>
<evidence type="ECO:0000256" key="1">
    <source>
        <dbReference type="ARBA" id="ARBA00011902"/>
    </source>
</evidence>
<keyword evidence="4" id="KW-0829">Tyrosine-protein kinase</keyword>
<sequence>MNQSWIPIIAGVVCSVLIFVVSFFCAFLYCKNKHLRRERKTLGHQLHELEHSPNSFTRAQPYYSRASECNLHGATIETIELNNLSAPPSTPSIPEDTSLEEDDYQGLRTYV</sequence>
<gene>
    <name evidence="7" type="ORF">CDAR_44961</name>
</gene>
<evidence type="ECO:0000256" key="2">
    <source>
        <dbReference type="ARBA" id="ARBA00022679"/>
    </source>
</evidence>
<dbReference type="EC" id="2.7.10.1" evidence="1"/>
<reference evidence="7 8" key="1">
    <citation type="submission" date="2021-06" db="EMBL/GenBank/DDBJ databases">
        <title>Caerostris darwini draft genome.</title>
        <authorList>
            <person name="Kono N."/>
            <person name="Arakawa K."/>
        </authorList>
    </citation>
    <scope>NUCLEOTIDE SEQUENCE [LARGE SCALE GENOMIC DNA]</scope>
</reference>
<feature type="transmembrane region" description="Helical" evidence="6">
    <location>
        <begin position="6"/>
        <end position="30"/>
    </location>
</feature>